<evidence type="ECO:0000313" key="5">
    <source>
        <dbReference type="Proteomes" id="UP000268684"/>
    </source>
</evidence>
<sequence>MATIVDALVVTLGFDLSAFKRGKAEAGSATKKLTAEERGAAKEIEDRNKKAAESFRSIRNEVLALVAIFTAGVGIKQFAESTINSAVNLGYMAQNLQMSTRDLAAWQRAAERAGGSAEGITATLSASQSDISKLKFGQVTEGVQWFLRMGGSVKDLKDGNSYLLARARIISSMFKTDPGRARFIAQQMGIGDGEFNFLKQGEGAVLALVDAQKKNSAVTEQQAAQALKLRNAWLDLRDRLQYVGTTVLLELMPIFEKLLGKLQSMADWVADHKADISMWIDRAVTAVQQFVEWADKGAQAVGGWKNVLIAFAGLKLLSMASGVLSLAGALLKLGGALGGVSTAGASALPILGRLLGIAGLALYSQGLNEGEDQTRLTQPGDTWDGDPVGKARAAANSGSLDDRRRYLMGRLKEAGYTDAQAAGITGSLQQESQLDPNAVNKKSGAAGIAQWLGPRALEFEKQFGHPVAQSTFGEQVDFMLWELKNTEKKADQRIRMAKTPEFAAEVHAREYERPGANEINIPRRQQYAREAAGVGAGQPNAVATTDAAQRGNALKIAQQTATAAAPAVSNSTSTTTNTNEMHVNGPITVHTQATDANGVARDLGGALRRYSFVVPQANTGLS</sequence>
<dbReference type="Gene3D" id="1.10.530.10">
    <property type="match status" value="1"/>
</dbReference>
<gene>
    <name evidence="3" type="ORF">BSTAB16_0732</name>
    <name evidence="4" type="ORF">BSTAB16_3599</name>
</gene>
<feature type="domain" description="Phage tail lysozyme" evidence="2">
    <location>
        <begin position="404"/>
        <end position="531"/>
    </location>
</feature>
<name>A0AAJ5NEH4_9BURK</name>
<dbReference type="EMBL" id="LR025743">
    <property type="protein sequence ID" value="VBB13414.1"/>
    <property type="molecule type" value="Genomic_DNA"/>
</dbReference>
<accession>A0AAJ5NEH4</accession>
<dbReference type="Proteomes" id="UP000268684">
    <property type="component" value="Chromosome II"/>
</dbReference>
<dbReference type="Proteomes" id="UP000268684">
    <property type="component" value="Chromosome I"/>
</dbReference>
<evidence type="ECO:0000256" key="1">
    <source>
        <dbReference type="SAM" id="MobiDB-lite"/>
    </source>
</evidence>
<feature type="region of interest" description="Disordered" evidence="1">
    <location>
        <begin position="371"/>
        <end position="397"/>
    </location>
</feature>
<dbReference type="AlphaFoldDB" id="A0AAJ5NEH4"/>
<protein>
    <recommendedName>
        <fullName evidence="2">Phage tail lysozyme domain-containing protein</fullName>
    </recommendedName>
</protein>
<dbReference type="RefSeq" id="WP_163012805.1">
    <property type="nucleotide sequence ID" value="NZ_LR025742.1"/>
</dbReference>
<dbReference type="EMBL" id="LR025742">
    <property type="protein sequence ID" value="VBB10625.1"/>
    <property type="molecule type" value="Genomic_DNA"/>
</dbReference>
<reference evidence="4 5" key="1">
    <citation type="submission" date="2017-11" db="EMBL/GenBank/DDBJ databases">
        <authorList>
            <person name="Seth-Smith MB H."/>
        </authorList>
    </citation>
    <scope>NUCLEOTIDE SEQUENCE [LARGE SCALE GENOMIC DNA]</scope>
    <source>
        <strain evidence="4">E</strain>
    </source>
</reference>
<evidence type="ECO:0000313" key="4">
    <source>
        <dbReference type="EMBL" id="VBB13414.1"/>
    </source>
</evidence>
<dbReference type="Pfam" id="PF18013">
    <property type="entry name" value="Phage_lysozyme2"/>
    <property type="match status" value="1"/>
</dbReference>
<evidence type="ECO:0000313" key="3">
    <source>
        <dbReference type="EMBL" id="VBB10625.1"/>
    </source>
</evidence>
<organism evidence="4 5">
    <name type="scientific">Burkholderia stabilis</name>
    <dbReference type="NCBI Taxonomy" id="95485"/>
    <lineage>
        <taxon>Bacteria</taxon>
        <taxon>Pseudomonadati</taxon>
        <taxon>Pseudomonadota</taxon>
        <taxon>Betaproteobacteria</taxon>
        <taxon>Burkholderiales</taxon>
        <taxon>Burkholderiaceae</taxon>
        <taxon>Burkholderia</taxon>
        <taxon>Burkholderia cepacia complex</taxon>
    </lineage>
</organism>
<proteinExistence type="predicted"/>
<dbReference type="GeneID" id="71056046"/>
<dbReference type="InterPro" id="IPR041219">
    <property type="entry name" value="Phage_lysozyme2"/>
</dbReference>
<evidence type="ECO:0000259" key="2">
    <source>
        <dbReference type="Pfam" id="PF18013"/>
    </source>
</evidence>
<keyword evidence="5" id="KW-1185">Reference proteome</keyword>